<comment type="subcellular location">
    <subcellularLocation>
        <location evidence="2">Cell membrane</location>
    </subcellularLocation>
</comment>
<evidence type="ECO:0000256" key="10">
    <source>
        <dbReference type="PROSITE-ProRule" id="PRU00169"/>
    </source>
</evidence>
<dbReference type="GO" id="GO:0000155">
    <property type="term" value="F:phosphorelay sensor kinase activity"/>
    <property type="evidence" value="ECO:0007669"/>
    <property type="project" value="InterPro"/>
</dbReference>
<keyword evidence="7 14" id="KW-0418">Kinase</keyword>
<dbReference type="InterPro" id="IPR013767">
    <property type="entry name" value="PAS_fold"/>
</dbReference>
<dbReference type="GO" id="GO:0005524">
    <property type="term" value="F:ATP binding"/>
    <property type="evidence" value="ECO:0007669"/>
    <property type="project" value="UniProtKB-KW"/>
</dbReference>
<feature type="domain" description="PAS" evidence="13">
    <location>
        <begin position="111"/>
        <end position="180"/>
    </location>
</feature>
<dbReference type="SMART" id="SM00448">
    <property type="entry name" value="REC"/>
    <property type="match status" value="1"/>
</dbReference>
<dbReference type="Pfam" id="PF00072">
    <property type="entry name" value="Response_reg"/>
    <property type="match status" value="1"/>
</dbReference>
<dbReference type="SMART" id="SM00387">
    <property type="entry name" value="HATPase_c"/>
    <property type="match status" value="1"/>
</dbReference>
<dbReference type="SMART" id="SM00388">
    <property type="entry name" value="HisKA"/>
    <property type="match status" value="1"/>
</dbReference>
<dbReference type="SMART" id="SM00091">
    <property type="entry name" value="PAS"/>
    <property type="match status" value="3"/>
</dbReference>
<dbReference type="SUPFAM" id="SSF55874">
    <property type="entry name" value="ATPase domain of HSP90 chaperone/DNA topoisomerase II/histidine kinase"/>
    <property type="match status" value="1"/>
</dbReference>
<dbReference type="CDD" id="cd00130">
    <property type="entry name" value="PAS"/>
    <property type="match status" value="3"/>
</dbReference>
<dbReference type="PROSITE" id="PS50109">
    <property type="entry name" value="HIS_KIN"/>
    <property type="match status" value="1"/>
</dbReference>
<sequence>MDGKETSQLGYIWAAPDPILIADADSHIEFVNMSALRLLAYSAPELIGQPVKLVLPELRMPPFGPPVCEQHAVRSDGSMVPAEVTVNQGADAGPSILIIRDLTDRKRAAAAEARLALIVRSTHEAIIARNLDGVITDWNPGATRLYGYRAEEVIGRHGADLVPEHRRVEEETIMAAVGRGQVIDRHRAVRHRKDGIPIQVSITLSPITDDSGEIIGVASISQAVSTEELADAKIVGVLEAAPDAIVVTDAKGYIVLANAQTSRLLGYTRAELVGQPVEMLVPTELRRAHIAYRTKYASRPQARPMGLHGEQLMAQRKDGTRFAADISLSSLQTDDGLLVAAAIRDATDRLAQQAEHDRLKALAEQERLARQLQQNQRLESLGQLAGGVAHDFNNLLAVIVNYAAFVAEAIGDASGDDPGRWGPVTRDIEQIQRAADRGIALTHQLLAFGRREVSRPRVISPNSVINDVYRMLGRSLGEHIELRCRLADDLWSVRADPAQIEQVLVNLALNARDAMPGGGTVTFTTENAEITEHTDMLWPGRYVQMRVADTGAGMAPEVMARAFEPFFTTKPKGEGTGLGLATVHGIVTEAAGLIRISSWPQRGTTFTILLPATDEPLYKEKERTPVLRSKGAGETVLICEDEPAIREVARRILARNGYDVILADDGLHAIRLARTHAGPLHLLLTDVVMPQVLGKDVAEAVRAQRGDVKVLFMSGYARPVLAGSGTLEAGVNLLEKPFSEDGLLAAVREVLDAG</sequence>
<evidence type="ECO:0000259" key="11">
    <source>
        <dbReference type="PROSITE" id="PS50109"/>
    </source>
</evidence>
<dbReference type="AlphaFoldDB" id="A0A8J4E9D2"/>
<comment type="catalytic activity">
    <reaction evidence="1">
        <text>ATP + protein L-histidine = ADP + protein N-phospho-L-histidine.</text>
        <dbReference type="EC" id="2.7.13.3"/>
    </reaction>
</comment>
<keyword evidence="8" id="KW-0067">ATP-binding</keyword>
<dbReference type="InterPro" id="IPR000014">
    <property type="entry name" value="PAS"/>
</dbReference>
<evidence type="ECO:0000256" key="9">
    <source>
        <dbReference type="ARBA" id="ARBA00023012"/>
    </source>
</evidence>
<dbReference type="InterPro" id="IPR004358">
    <property type="entry name" value="Sig_transdc_His_kin-like_C"/>
</dbReference>
<keyword evidence="4 10" id="KW-0597">Phosphoprotein</keyword>
<dbReference type="PANTHER" id="PTHR43065">
    <property type="entry name" value="SENSOR HISTIDINE KINASE"/>
    <property type="match status" value="1"/>
</dbReference>
<dbReference type="Gene3D" id="3.40.50.2300">
    <property type="match status" value="1"/>
</dbReference>
<feature type="domain" description="Response regulatory" evidence="12">
    <location>
        <begin position="635"/>
        <end position="751"/>
    </location>
</feature>
<feature type="domain" description="PAS" evidence="13">
    <location>
        <begin position="230"/>
        <end position="282"/>
    </location>
</feature>
<dbReference type="EMBL" id="BOPH01000017">
    <property type="protein sequence ID" value="GIJ66324.1"/>
    <property type="molecule type" value="Genomic_DNA"/>
</dbReference>
<dbReference type="SUPFAM" id="SSF52172">
    <property type="entry name" value="CheY-like"/>
    <property type="match status" value="1"/>
</dbReference>
<evidence type="ECO:0000259" key="13">
    <source>
        <dbReference type="PROSITE" id="PS50112"/>
    </source>
</evidence>
<dbReference type="SUPFAM" id="SSF47384">
    <property type="entry name" value="Homodimeric domain of signal transducing histidine kinase"/>
    <property type="match status" value="1"/>
</dbReference>
<feature type="domain" description="Histidine kinase" evidence="11">
    <location>
        <begin position="387"/>
        <end position="614"/>
    </location>
</feature>
<dbReference type="InterPro" id="IPR036097">
    <property type="entry name" value="HisK_dim/P_sf"/>
</dbReference>
<evidence type="ECO:0000256" key="7">
    <source>
        <dbReference type="ARBA" id="ARBA00022777"/>
    </source>
</evidence>
<dbReference type="Gene3D" id="3.30.450.20">
    <property type="entry name" value="PAS domain"/>
    <property type="match status" value="3"/>
</dbReference>
<dbReference type="NCBIfam" id="TIGR00229">
    <property type="entry name" value="sensory_box"/>
    <property type="match status" value="3"/>
</dbReference>
<dbReference type="PROSITE" id="PS50110">
    <property type="entry name" value="RESPONSE_REGULATORY"/>
    <property type="match status" value="1"/>
</dbReference>
<dbReference type="RefSeq" id="WP_239159990.1">
    <property type="nucleotide sequence ID" value="NZ_BOPH01000017.1"/>
</dbReference>
<evidence type="ECO:0000256" key="6">
    <source>
        <dbReference type="ARBA" id="ARBA00022741"/>
    </source>
</evidence>
<evidence type="ECO:0000256" key="5">
    <source>
        <dbReference type="ARBA" id="ARBA00022679"/>
    </source>
</evidence>
<feature type="domain" description="PAS" evidence="13">
    <location>
        <begin position="14"/>
        <end position="57"/>
    </location>
</feature>
<dbReference type="InterPro" id="IPR001789">
    <property type="entry name" value="Sig_transdc_resp-reg_receiver"/>
</dbReference>
<gene>
    <name evidence="14" type="ORF">Voc01_012410</name>
</gene>
<dbReference type="Gene3D" id="3.30.565.10">
    <property type="entry name" value="Histidine kinase-like ATPase, C-terminal domain"/>
    <property type="match status" value="1"/>
</dbReference>
<keyword evidence="5" id="KW-0808">Transferase</keyword>
<dbReference type="InterPro" id="IPR005467">
    <property type="entry name" value="His_kinase_dom"/>
</dbReference>
<comment type="caution">
    <text evidence="14">The sequence shown here is derived from an EMBL/GenBank/DDBJ whole genome shotgun (WGS) entry which is preliminary data.</text>
</comment>
<dbReference type="InterPro" id="IPR035965">
    <property type="entry name" value="PAS-like_dom_sf"/>
</dbReference>
<evidence type="ECO:0000256" key="3">
    <source>
        <dbReference type="ARBA" id="ARBA00012438"/>
    </source>
</evidence>
<proteinExistence type="predicted"/>
<evidence type="ECO:0000256" key="8">
    <source>
        <dbReference type="ARBA" id="ARBA00022840"/>
    </source>
</evidence>
<dbReference type="PROSITE" id="PS50112">
    <property type="entry name" value="PAS"/>
    <property type="match status" value="3"/>
</dbReference>
<dbReference type="Pfam" id="PF02518">
    <property type="entry name" value="HATPase_c"/>
    <property type="match status" value="1"/>
</dbReference>
<accession>A0A8J4E9D2</accession>
<dbReference type="Gene3D" id="1.10.287.130">
    <property type="match status" value="1"/>
</dbReference>
<organism evidence="14 15">
    <name type="scientific">Virgisporangium ochraceum</name>
    <dbReference type="NCBI Taxonomy" id="65505"/>
    <lineage>
        <taxon>Bacteria</taxon>
        <taxon>Bacillati</taxon>
        <taxon>Actinomycetota</taxon>
        <taxon>Actinomycetes</taxon>
        <taxon>Micromonosporales</taxon>
        <taxon>Micromonosporaceae</taxon>
        <taxon>Virgisporangium</taxon>
    </lineage>
</organism>
<evidence type="ECO:0000259" key="12">
    <source>
        <dbReference type="PROSITE" id="PS50110"/>
    </source>
</evidence>
<keyword evidence="15" id="KW-1185">Reference proteome</keyword>
<reference evidence="14" key="1">
    <citation type="submission" date="2021-01" db="EMBL/GenBank/DDBJ databases">
        <title>Whole genome shotgun sequence of Virgisporangium ochraceum NBRC 16418.</title>
        <authorList>
            <person name="Komaki H."/>
            <person name="Tamura T."/>
        </authorList>
    </citation>
    <scope>NUCLEOTIDE SEQUENCE</scope>
    <source>
        <strain evidence="14">NBRC 16418</strain>
    </source>
</reference>
<dbReference type="Pfam" id="PF13426">
    <property type="entry name" value="PAS_9"/>
    <property type="match status" value="2"/>
</dbReference>
<dbReference type="GO" id="GO:0005886">
    <property type="term" value="C:plasma membrane"/>
    <property type="evidence" value="ECO:0007669"/>
    <property type="project" value="UniProtKB-SubCell"/>
</dbReference>
<dbReference type="InterPro" id="IPR011006">
    <property type="entry name" value="CheY-like_superfamily"/>
</dbReference>
<dbReference type="InterPro" id="IPR036890">
    <property type="entry name" value="HATPase_C_sf"/>
</dbReference>
<evidence type="ECO:0000256" key="1">
    <source>
        <dbReference type="ARBA" id="ARBA00000085"/>
    </source>
</evidence>
<keyword evidence="9" id="KW-0902">Two-component regulatory system</keyword>
<dbReference type="Proteomes" id="UP000635606">
    <property type="component" value="Unassembled WGS sequence"/>
</dbReference>
<dbReference type="GO" id="GO:0006355">
    <property type="term" value="P:regulation of DNA-templated transcription"/>
    <property type="evidence" value="ECO:0007669"/>
    <property type="project" value="InterPro"/>
</dbReference>
<dbReference type="CDD" id="cd00082">
    <property type="entry name" value="HisKA"/>
    <property type="match status" value="1"/>
</dbReference>
<evidence type="ECO:0000256" key="4">
    <source>
        <dbReference type="ARBA" id="ARBA00022553"/>
    </source>
</evidence>
<evidence type="ECO:0000313" key="14">
    <source>
        <dbReference type="EMBL" id="GIJ66324.1"/>
    </source>
</evidence>
<dbReference type="PANTHER" id="PTHR43065:SF46">
    <property type="entry name" value="C4-DICARBOXYLATE TRANSPORT SENSOR PROTEIN DCTB"/>
    <property type="match status" value="1"/>
</dbReference>
<dbReference type="EC" id="2.7.13.3" evidence="3"/>
<keyword evidence="6" id="KW-0547">Nucleotide-binding</keyword>
<evidence type="ECO:0000313" key="15">
    <source>
        <dbReference type="Proteomes" id="UP000635606"/>
    </source>
</evidence>
<protein>
    <recommendedName>
        <fullName evidence="3">histidine kinase</fullName>
        <ecNumber evidence="3">2.7.13.3</ecNumber>
    </recommendedName>
</protein>
<name>A0A8J4E9D2_9ACTN</name>
<dbReference type="InterPro" id="IPR003661">
    <property type="entry name" value="HisK_dim/P_dom"/>
</dbReference>
<dbReference type="InterPro" id="IPR003594">
    <property type="entry name" value="HATPase_dom"/>
</dbReference>
<evidence type="ECO:0000256" key="2">
    <source>
        <dbReference type="ARBA" id="ARBA00004236"/>
    </source>
</evidence>
<dbReference type="SUPFAM" id="SSF55785">
    <property type="entry name" value="PYP-like sensor domain (PAS domain)"/>
    <property type="match status" value="3"/>
</dbReference>
<dbReference type="Pfam" id="PF00989">
    <property type="entry name" value="PAS"/>
    <property type="match status" value="1"/>
</dbReference>
<dbReference type="PRINTS" id="PR00344">
    <property type="entry name" value="BCTRLSENSOR"/>
</dbReference>
<feature type="modified residue" description="4-aspartylphosphate" evidence="10">
    <location>
        <position position="686"/>
    </location>
</feature>